<dbReference type="PANTHER" id="PTHR43065">
    <property type="entry name" value="SENSOR HISTIDINE KINASE"/>
    <property type="match status" value="1"/>
</dbReference>
<evidence type="ECO:0000256" key="4">
    <source>
        <dbReference type="PROSITE-ProRule" id="PRU00169"/>
    </source>
</evidence>
<evidence type="ECO:0000259" key="7">
    <source>
        <dbReference type="PROSITE" id="PS50110"/>
    </source>
</evidence>
<dbReference type="EMBL" id="AP026966">
    <property type="protein sequence ID" value="BDT60901.1"/>
    <property type="molecule type" value="Genomic_DNA"/>
</dbReference>
<gene>
    <name evidence="10" type="primary">fixL_2</name>
    <name evidence="10" type="ORF">MasN3_43950</name>
</gene>
<dbReference type="InterPro" id="IPR003661">
    <property type="entry name" value="HisK_dim/P_dom"/>
</dbReference>
<dbReference type="NCBIfam" id="NF010076">
    <property type="entry name" value="PRK13557.1"/>
    <property type="match status" value="1"/>
</dbReference>
<evidence type="ECO:0000256" key="5">
    <source>
        <dbReference type="SAM" id="MobiDB-lite"/>
    </source>
</evidence>
<dbReference type="CDD" id="cd00082">
    <property type="entry name" value="HisKA"/>
    <property type="match status" value="1"/>
</dbReference>
<dbReference type="Gene3D" id="3.30.565.10">
    <property type="entry name" value="Histidine kinase-like ATPase, C-terminal domain"/>
    <property type="match status" value="1"/>
</dbReference>
<dbReference type="InterPro" id="IPR036890">
    <property type="entry name" value="HATPase_C_sf"/>
</dbReference>
<keyword evidence="11" id="KW-1185">Reference proteome</keyword>
<dbReference type="Pfam" id="PF00072">
    <property type="entry name" value="Response_reg"/>
    <property type="match status" value="1"/>
</dbReference>
<dbReference type="CDD" id="cd00130">
    <property type="entry name" value="PAS"/>
    <property type="match status" value="1"/>
</dbReference>
<dbReference type="SMART" id="SM00387">
    <property type="entry name" value="HATPase_c"/>
    <property type="match status" value="1"/>
</dbReference>
<proteinExistence type="predicted"/>
<dbReference type="RefSeq" id="WP_281910297.1">
    <property type="nucleotide sequence ID" value="NZ_AP026966.1"/>
</dbReference>
<dbReference type="Gene3D" id="3.40.50.2300">
    <property type="match status" value="1"/>
</dbReference>
<dbReference type="Pfam" id="PF00512">
    <property type="entry name" value="HisKA"/>
    <property type="match status" value="1"/>
</dbReference>
<feature type="domain" description="Histidine kinase" evidence="6">
    <location>
        <begin position="202"/>
        <end position="420"/>
    </location>
</feature>
<dbReference type="InterPro" id="IPR003594">
    <property type="entry name" value="HATPase_dom"/>
</dbReference>
<dbReference type="SMART" id="SM00086">
    <property type="entry name" value="PAC"/>
    <property type="match status" value="1"/>
</dbReference>
<evidence type="ECO:0000259" key="6">
    <source>
        <dbReference type="PROSITE" id="PS50109"/>
    </source>
</evidence>
<dbReference type="InterPro" id="IPR001610">
    <property type="entry name" value="PAC"/>
</dbReference>
<accession>A0ABN6TGX8</accession>
<dbReference type="SUPFAM" id="SSF55785">
    <property type="entry name" value="PYP-like sensor domain (PAS domain)"/>
    <property type="match status" value="1"/>
</dbReference>
<dbReference type="SUPFAM" id="SSF52172">
    <property type="entry name" value="CheY-like"/>
    <property type="match status" value="1"/>
</dbReference>
<dbReference type="InterPro" id="IPR011006">
    <property type="entry name" value="CheY-like_superfamily"/>
</dbReference>
<dbReference type="PROSITE" id="PS50109">
    <property type="entry name" value="HIS_KIN"/>
    <property type="match status" value="1"/>
</dbReference>
<evidence type="ECO:0000256" key="3">
    <source>
        <dbReference type="ARBA" id="ARBA00022553"/>
    </source>
</evidence>
<dbReference type="SUPFAM" id="SSF55874">
    <property type="entry name" value="ATPase domain of HSP90 chaperone/DNA topoisomerase II/histidine kinase"/>
    <property type="match status" value="1"/>
</dbReference>
<protein>
    <recommendedName>
        <fullName evidence="2">histidine kinase</fullName>
        <ecNumber evidence="2">2.7.13.3</ecNumber>
    </recommendedName>
</protein>
<keyword evidence="10" id="KW-0808">Transferase</keyword>
<comment type="catalytic activity">
    <reaction evidence="1">
        <text>ATP + protein L-histidine = ADP + protein N-phospho-L-histidine.</text>
        <dbReference type="EC" id="2.7.13.3"/>
    </reaction>
</comment>
<organism evidence="10 11">
    <name type="scientific">Massilia varians</name>
    <dbReference type="NCBI Taxonomy" id="457921"/>
    <lineage>
        <taxon>Bacteria</taxon>
        <taxon>Pseudomonadati</taxon>
        <taxon>Pseudomonadota</taxon>
        <taxon>Betaproteobacteria</taxon>
        <taxon>Burkholderiales</taxon>
        <taxon>Oxalobacteraceae</taxon>
        <taxon>Telluria group</taxon>
        <taxon>Massilia</taxon>
    </lineage>
</organism>
<dbReference type="GO" id="GO:0016301">
    <property type="term" value="F:kinase activity"/>
    <property type="evidence" value="ECO:0007669"/>
    <property type="project" value="UniProtKB-KW"/>
</dbReference>
<dbReference type="InterPro" id="IPR005467">
    <property type="entry name" value="His_kinase_dom"/>
</dbReference>
<feature type="domain" description="PAS" evidence="8">
    <location>
        <begin position="61"/>
        <end position="134"/>
    </location>
</feature>
<keyword evidence="10" id="KW-0418">Kinase</keyword>
<dbReference type="Pfam" id="PF02518">
    <property type="entry name" value="HATPase_c"/>
    <property type="match status" value="1"/>
</dbReference>
<dbReference type="InterPro" id="IPR000014">
    <property type="entry name" value="PAS"/>
</dbReference>
<evidence type="ECO:0000256" key="2">
    <source>
        <dbReference type="ARBA" id="ARBA00012438"/>
    </source>
</evidence>
<dbReference type="Pfam" id="PF13426">
    <property type="entry name" value="PAS_9"/>
    <property type="match status" value="1"/>
</dbReference>
<dbReference type="Gene3D" id="3.30.450.20">
    <property type="entry name" value="PAS domain"/>
    <property type="match status" value="1"/>
</dbReference>
<feature type="domain" description="PAC" evidence="9">
    <location>
        <begin position="135"/>
        <end position="189"/>
    </location>
</feature>
<dbReference type="InterPro" id="IPR035965">
    <property type="entry name" value="PAS-like_dom_sf"/>
</dbReference>
<keyword evidence="3 4" id="KW-0597">Phosphoprotein</keyword>
<dbReference type="InterPro" id="IPR000700">
    <property type="entry name" value="PAS-assoc_C"/>
</dbReference>
<dbReference type="PRINTS" id="PR00344">
    <property type="entry name" value="BCTRLSENSOR"/>
</dbReference>
<dbReference type="NCBIfam" id="TIGR00229">
    <property type="entry name" value="sensory_box"/>
    <property type="match status" value="1"/>
</dbReference>
<dbReference type="Gene3D" id="1.10.287.130">
    <property type="match status" value="1"/>
</dbReference>
<evidence type="ECO:0000256" key="1">
    <source>
        <dbReference type="ARBA" id="ARBA00000085"/>
    </source>
</evidence>
<reference evidence="10" key="1">
    <citation type="submission" date="2022-11" db="EMBL/GenBank/DDBJ databases">
        <title>Isolation and characterization of PLA-degrading bacterium Massilia sp. from Antarctic soil.</title>
        <authorList>
            <person name="Sato K."/>
            <person name="Gomez-Fuentes C."/>
            <person name="Ahmad S.A."/>
            <person name="Zulkharnain A."/>
        </authorList>
    </citation>
    <scope>NUCLEOTIDE SEQUENCE</scope>
    <source>
        <strain evidence="10">N-3</strain>
    </source>
</reference>
<evidence type="ECO:0000259" key="9">
    <source>
        <dbReference type="PROSITE" id="PS50113"/>
    </source>
</evidence>
<feature type="modified residue" description="4-aspartylphosphate" evidence="4">
    <location>
        <position position="493"/>
    </location>
</feature>
<evidence type="ECO:0000313" key="10">
    <source>
        <dbReference type="EMBL" id="BDT60901.1"/>
    </source>
</evidence>
<evidence type="ECO:0000313" key="11">
    <source>
        <dbReference type="Proteomes" id="UP001163336"/>
    </source>
</evidence>
<dbReference type="InterPro" id="IPR036097">
    <property type="entry name" value="HisK_dim/P_sf"/>
</dbReference>
<feature type="domain" description="Response regulatory" evidence="7">
    <location>
        <begin position="444"/>
        <end position="558"/>
    </location>
</feature>
<dbReference type="InterPro" id="IPR001789">
    <property type="entry name" value="Sig_transdc_resp-reg_receiver"/>
</dbReference>
<feature type="region of interest" description="Disordered" evidence="5">
    <location>
        <begin position="1"/>
        <end position="20"/>
    </location>
</feature>
<evidence type="ECO:0000259" key="8">
    <source>
        <dbReference type="PROSITE" id="PS50112"/>
    </source>
</evidence>
<dbReference type="Proteomes" id="UP001163336">
    <property type="component" value="Chromosome"/>
</dbReference>
<dbReference type="PANTHER" id="PTHR43065:SF42">
    <property type="entry name" value="TWO-COMPONENT SENSOR PPRA"/>
    <property type="match status" value="1"/>
</dbReference>
<dbReference type="EC" id="2.7.13.3" evidence="2"/>
<name>A0ABN6TGX8_9BURK</name>
<dbReference type="PROSITE" id="PS50110">
    <property type="entry name" value="RESPONSE_REGULATORY"/>
    <property type="match status" value="1"/>
</dbReference>
<dbReference type="SUPFAM" id="SSF47384">
    <property type="entry name" value="Homodimeric domain of signal transducing histidine kinase"/>
    <property type="match status" value="1"/>
</dbReference>
<dbReference type="PROSITE" id="PS50112">
    <property type="entry name" value="PAS"/>
    <property type="match status" value="1"/>
</dbReference>
<dbReference type="InterPro" id="IPR004358">
    <property type="entry name" value="Sig_transdc_His_kin-like_C"/>
</dbReference>
<dbReference type="PROSITE" id="PS50113">
    <property type="entry name" value="PAC"/>
    <property type="match status" value="1"/>
</dbReference>
<dbReference type="SMART" id="SM00388">
    <property type="entry name" value="HisKA"/>
    <property type="match status" value="1"/>
</dbReference>
<sequence>MATGSDEEDHLAKPLDMQGDGQSVGVQAIGEVEGNAVTPTGGPGVKHWQASYIGREGLDERGNIFFAAVEMTRMPMIVTDPNQEDNPIVFANGAFFDLTGYEEKDVVGRNCRFLQGPDTDRGTVAEVRQALCEQRAVAVDLLNYKADGEPFWNALFIGPIFDQDGKLLYFFASQMDITERRSMLESNLQAQKMEAIGQLSAGMAHDFNNLLQVINGNLELSLLSAGKNPAAAEPIRRAQRATMQAGKLTQQLLSFARKQRLEHRRVSLNSLVVDFSDMLVRTLGDKVELRLELRPGLPSCSIDPTYLEMALLNVVINARDAMPQGGVVTVGTAVVAEQRRIANRLPPGEYVAICVQDQGEGMPPDVLKRATEPFFTTKGLGTGLGLAMVHGFVQQSHGRLDIDSEPGRGTQVRMLFPVAQQSRHDEGDGGAAQAQAQASGRKCRILVVEDNQDVRELAEAMLAAADYEVLSAPSGERALELLATEKVDLLFTDVIMPGGMNGLQLIEQVQASKPGMPVLVTTGYMDELPARGMREKSLEVLAKPYQHQDLLDRVNAALGARRAA</sequence>
<dbReference type="SMART" id="SM00448">
    <property type="entry name" value="REC"/>
    <property type="match status" value="1"/>
</dbReference>